<reference evidence="2" key="1">
    <citation type="submission" date="2017-02" db="UniProtKB">
        <authorList>
            <consortium name="WormBaseParasite"/>
        </authorList>
    </citation>
    <scope>IDENTIFICATION</scope>
</reference>
<keyword evidence="1" id="KW-1185">Reference proteome</keyword>
<dbReference type="Proteomes" id="UP000046393">
    <property type="component" value="Unplaced"/>
</dbReference>
<evidence type="ECO:0000313" key="1">
    <source>
        <dbReference type="Proteomes" id="UP000046393"/>
    </source>
</evidence>
<name>A0A0N5AQY5_9BILA</name>
<protein>
    <submittedName>
        <fullName evidence="2">Uncharacterized protein</fullName>
    </submittedName>
</protein>
<accession>A0A0N5AQY5</accession>
<evidence type="ECO:0000313" key="2">
    <source>
        <dbReference type="WBParaSite" id="SMUV_0000711301-mRNA-1"/>
    </source>
</evidence>
<dbReference type="AlphaFoldDB" id="A0A0N5AQY5"/>
<dbReference type="WBParaSite" id="SMUV_0000711301-mRNA-1">
    <property type="protein sequence ID" value="SMUV_0000711301-mRNA-1"/>
    <property type="gene ID" value="SMUV_0000711301"/>
</dbReference>
<organism evidence="1 2">
    <name type="scientific">Syphacia muris</name>
    <dbReference type="NCBI Taxonomy" id="451379"/>
    <lineage>
        <taxon>Eukaryota</taxon>
        <taxon>Metazoa</taxon>
        <taxon>Ecdysozoa</taxon>
        <taxon>Nematoda</taxon>
        <taxon>Chromadorea</taxon>
        <taxon>Rhabditida</taxon>
        <taxon>Spirurina</taxon>
        <taxon>Oxyuridomorpha</taxon>
        <taxon>Oxyuroidea</taxon>
        <taxon>Oxyuridae</taxon>
        <taxon>Syphacia</taxon>
    </lineage>
</organism>
<sequence>MGDPANVQITKLQQLIDVQVATEERSCNEIFVAVAATAIERLLTLVTMNVLSEFCCIPGYARKSQEDV</sequence>
<proteinExistence type="predicted"/>